<accession>A0A562QUL2</accession>
<dbReference type="InterPro" id="IPR036265">
    <property type="entry name" value="HIT-like_sf"/>
</dbReference>
<keyword evidence="2" id="KW-1185">Reference proteome</keyword>
<dbReference type="EMBL" id="VLLA01000032">
    <property type="protein sequence ID" value="TWI60479.1"/>
    <property type="molecule type" value="Genomic_DNA"/>
</dbReference>
<evidence type="ECO:0000313" key="2">
    <source>
        <dbReference type="Proteomes" id="UP000316291"/>
    </source>
</evidence>
<dbReference type="SUPFAM" id="SSF54197">
    <property type="entry name" value="HIT-like"/>
    <property type="match status" value="1"/>
</dbReference>
<proteinExistence type="predicted"/>
<comment type="caution">
    <text evidence="1">The sequence shown here is derived from an EMBL/GenBank/DDBJ whole genome shotgun (WGS) entry which is preliminary data.</text>
</comment>
<dbReference type="Gene3D" id="3.30.428.10">
    <property type="entry name" value="HIT-like"/>
    <property type="match status" value="1"/>
</dbReference>
<protein>
    <recommendedName>
        <fullName evidence="3">Diadenosine tetraphosphate (Ap4A) HIT family hydrolase</fullName>
    </recommendedName>
</protein>
<evidence type="ECO:0008006" key="3">
    <source>
        <dbReference type="Google" id="ProtNLM"/>
    </source>
</evidence>
<dbReference type="Proteomes" id="UP000316291">
    <property type="component" value="Unassembled WGS sequence"/>
</dbReference>
<organism evidence="1 2">
    <name type="scientific">Bradyrhizobium huanghuaihaiense</name>
    <dbReference type="NCBI Taxonomy" id="990078"/>
    <lineage>
        <taxon>Bacteria</taxon>
        <taxon>Pseudomonadati</taxon>
        <taxon>Pseudomonadota</taxon>
        <taxon>Alphaproteobacteria</taxon>
        <taxon>Hyphomicrobiales</taxon>
        <taxon>Nitrobacteraceae</taxon>
        <taxon>Bradyrhizobium</taxon>
    </lineage>
</organism>
<name>A0A562QUL2_9BRAD</name>
<reference evidence="1 2" key="1">
    <citation type="journal article" date="2015" name="Stand. Genomic Sci.">
        <title>Genomic Encyclopedia of Bacterial and Archaeal Type Strains, Phase III: the genomes of soil and plant-associated and newly described type strains.</title>
        <authorList>
            <person name="Whitman W.B."/>
            <person name="Woyke T."/>
            <person name="Klenk H.P."/>
            <person name="Zhou Y."/>
            <person name="Lilburn T.G."/>
            <person name="Beck B.J."/>
            <person name="De Vos P."/>
            <person name="Vandamme P."/>
            <person name="Eisen J.A."/>
            <person name="Garrity G."/>
            <person name="Hugenholtz P."/>
            <person name="Kyrpides N.C."/>
        </authorList>
    </citation>
    <scope>NUCLEOTIDE SEQUENCE [LARGE SCALE GENOMIC DNA]</scope>
    <source>
        <strain evidence="1 2">CGMCC 1.10948</strain>
    </source>
</reference>
<sequence>MDTTGGQETPGGHCFLCSPSPELVFLESQNFYALAGLGPVVDGYCLVAAKAHSRSMADIAPTLRTERDAFLAMIRTRLATMYGACLVTEHGRMAVCAADEHDHHCFHAHFLLFPGTQDVSSLASSYFAQTIEFPTLSAALNDAALHPEYLLTSPDPSRLFIHSTPLNTPRQLARFLVAWKNGNPHLADWKVWPQRERAVSIANTLRAAFVSENQC</sequence>
<dbReference type="AlphaFoldDB" id="A0A562QUL2"/>
<gene>
    <name evidence="1" type="ORF">IQ16_07599</name>
</gene>
<evidence type="ECO:0000313" key="1">
    <source>
        <dbReference type="EMBL" id="TWI60479.1"/>
    </source>
</evidence>